<geneLocation type="plasmid" evidence="1 2">
    <name>p5</name>
</geneLocation>
<keyword evidence="1" id="KW-0614">Plasmid</keyword>
<dbReference type="Proteomes" id="UP000298595">
    <property type="component" value="Plasmid p5"/>
</dbReference>
<dbReference type="Pfam" id="PF21205">
    <property type="entry name" value="Rep3_C"/>
    <property type="match status" value="1"/>
</dbReference>
<dbReference type="InterPro" id="IPR036388">
    <property type="entry name" value="WH-like_DNA-bd_sf"/>
</dbReference>
<proteinExistence type="predicted"/>
<reference evidence="1 2" key="1">
    <citation type="submission" date="2018-09" db="EMBL/GenBank/DDBJ databases">
        <title>Whole genome based analysis of evolution and adaptive divergence in Indian and Brazilian strains of Azospirillum brasilense.</title>
        <authorList>
            <person name="Singh C."/>
            <person name="Tripathi A.K."/>
        </authorList>
    </citation>
    <scope>NUCLEOTIDE SEQUENCE [LARGE SCALE GENOMIC DNA]</scope>
    <source>
        <strain evidence="1 2">MTCC4035</strain>
        <plasmid evidence="1 2">p5</plasmid>
    </source>
</reference>
<dbReference type="KEGG" id="aare:D3093_33410"/>
<dbReference type="EMBL" id="CP032326">
    <property type="protein sequence ID" value="QCO00154.1"/>
    <property type="molecule type" value="Genomic_DNA"/>
</dbReference>
<dbReference type="InterPro" id="IPR036390">
    <property type="entry name" value="WH_DNA-bd_sf"/>
</dbReference>
<dbReference type="AlphaFoldDB" id="A0A4D8PNU4"/>
<gene>
    <name evidence="1" type="ORF">D3093_33410</name>
</gene>
<accession>A0A4D8PNU4</accession>
<organism evidence="1 2">
    <name type="scientific">Azospirillum argentinense</name>
    <dbReference type="NCBI Taxonomy" id="2970906"/>
    <lineage>
        <taxon>Bacteria</taxon>
        <taxon>Pseudomonadati</taxon>
        <taxon>Pseudomonadota</taxon>
        <taxon>Alphaproteobacteria</taxon>
        <taxon>Rhodospirillales</taxon>
        <taxon>Azospirillaceae</taxon>
        <taxon>Azospirillum</taxon>
    </lineage>
</organism>
<sequence>MSLSTIPFTAAYVTAMAIFTKVRAPQMTAECRRALFLIAEAVKATSTKQNPGPLERQWVAIELTAHQLLGPAVALSDSAMTEAAASLLDRLSDARLNGVPGRNRLGRYGAALLAEWHVETPENEPVRGRNRNRRNGPICKILLSPSAVEGLLSGTTLLRLDNEAARNLTGHARTLLELLLDRRSSGAWSPSLDELKARLGIPERYANSKDFRVRCLDPAVAAINATGTLAVATMLEREGRAVRTVHFTWTSPESPKLEKNDVEEFAAGITGEPPLVVMDRVATWLRGQSLAVRRAWWGRAQECGAPHQPKATDVDSVGSWVGWIADELVQGLSHRVTMPMAGSDTAASDGQT</sequence>
<dbReference type="Gene3D" id="1.10.10.10">
    <property type="entry name" value="Winged helix-like DNA-binding domain superfamily/Winged helix DNA-binding domain"/>
    <property type="match status" value="1"/>
</dbReference>
<dbReference type="SUPFAM" id="SSF46785">
    <property type="entry name" value="Winged helix' DNA-binding domain"/>
    <property type="match status" value="1"/>
</dbReference>
<evidence type="ECO:0000313" key="2">
    <source>
        <dbReference type="Proteomes" id="UP000298595"/>
    </source>
</evidence>
<evidence type="ECO:0000313" key="1">
    <source>
        <dbReference type="EMBL" id="QCO00154.1"/>
    </source>
</evidence>
<protein>
    <submittedName>
        <fullName evidence="1">RepB family plasmid replication initiator protein</fullName>
    </submittedName>
</protein>
<name>A0A4D8PNU4_9PROT</name>